<keyword evidence="8" id="KW-0732">Signal</keyword>
<evidence type="ECO:0000256" key="7">
    <source>
        <dbReference type="ARBA" id="ARBA00022685"/>
    </source>
</evidence>
<comment type="function">
    <text evidence="1">Has an antimicrobial activity.</text>
</comment>
<keyword evidence="7" id="KW-0165">Cleavage on pair of basic residues</keyword>
<evidence type="ECO:0000313" key="12">
    <source>
        <dbReference type="Proteomes" id="UP000694559"/>
    </source>
</evidence>
<evidence type="ECO:0000256" key="2">
    <source>
        <dbReference type="ARBA" id="ARBA00004613"/>
    </source>
</evidence>
<keyword evidence="6" id="KW-0929">Antimicrobial</keyword>
<dbReference type="Proteomes" id="UP000694559">
    <property type="component" value="Unplaced"/>
</dbReference>
<sequence length="71" mass="8609">NWHLNFKMVRQMYFNIYFMPMSIIRRDSMPKRMTPFWRGLSRPVGAPCRDNSECFTGECRNKLCCLKKLQE</sequence>
<keyword evidence="9" id="KW-0044">Antibiotic</keyword>
<evidence type="ECO:0000256" key="8">
    <source>
        <dbReference type="ARBA" id="ARBA00022729"/>
    </source>
</evidence>
<dbReference type="InterPro" id="IPR009955">
    <property type="entry name" value="LEAP-2"/>
</dbReference>
<evidence type="ECO:0000256" key="5">
    <source>
        <dbReference type="ARBA" id="ARBA00022525"/>
    </source>
</evidence>
<dbReference type="GO" id="GO:0042742">
    <property type="term" value="P:defense response to bacterium"/>
    <property type="evidence" value="ECO:0007669"/>
    <property type="project" value="UniProtKB-KW"/>
</dbReference>
<comment type="subcellular location">
    <subcellularLocation>
        <location evidence="2">Secreted</location>
    </subcellularLocation>
</comment>
<evidence type="ECO:0000313" key="11">
    <source>
        <dbReference type="Ensembl" id="ENSNNAP00000018419.1"/>
    </source>
</evidence>
<accession>A0A8C6XR26</accession>
<evidence type="ECO:0000256" key="6">
    <source>
        <dbReference type="ARBA" id="ARBA00022529"/>
    </source>
</evidence>
<dbReference type="PANTHER" id="PTHR21007">
    <property type="entry name" value="LIVER EXPRESSED ANTIMICROBIAL PEPTIDE 2"/>
    <property type="match status" value="1"/>
</dbReference>
<dbReference type="Gene3D" id="4.10.40.50">
    <property type="match status" value="1"/>
</dbReference>
<dbReference type="AlphaFoldDB" id="A0A8C6XR26"/>
<keyword evidence="5" id="KW-0964">Secreted</keyword>
<keyword evidence="12" id="KW-1185">Reference proteome</keyword>
<dbReference type="Pfam" id="PF07359">
    <property type="entry name" value="LEAP-2"/>
    <property type="match status" value="1"/>
</dbReference>
<evidence type="ECO:0000256" key="1">
    <source>
        <dbReference type="ARBA" id="ARBA00002585"/>
    </source>
</evidence>
<evidence type="ECO:0000256" key="10">
    <source>
        <dbReference type="ARBA" id="ARBA00023157"/>
    </source>
</evidence>
<name>A0A8C6XR26_NAJNA</name>
<dbReference type="Ensembl" id="ENSNNAT00000019343.1">
    <property type="protein sequence ID" value="ENSNNAP00000018419.1"/>
    <property type="gene ID" value="ENSNNAG00000012331.1"/>
</dbReference>
<dbReference type="GO" id="GO:0061844">
    <property type="term" value="P:antimicrobial humoral immune response mediated by antimicrobial peptide"/>
    <property type="evidence" value="ECO:0007669"/>
    <property type="project" value="TreeGrafter"/>
</dbReference>
<evidence type="ECO:0000256" key="9">
    <source>
        <dbReference type="ARBA" id="ARBA00023022"/>
    </source>
</evidence>
<evidence type="ECO:0000256" key="3">
    <source>
        <dbReference type="ARBA" id="ARBA00008047"/>
    </source>
</evidence>
<comment type="similarity">
    <text evidence="3">Belongs to the LEAP2 family.</text>
</comment>
<dbReference type="OrthoDB" id="9450163at2759"/>
<evidence type="ECO:0000256" key="4">
    <source>
        <dbReference type="ARBA" id="ARBA00020494"/>
    </source>
</evidence>
<reference evidence="11" key="1">
    <citation type="submission" date="2025-08" db="UniProtKB">
        <authorList>
            <consortium name="Ensembl"/>
        </authorList>
    </citation>
    <scope>IDENTIFICATION</scope>
</reference>
<organism evidence="11 12">
    <name type="scientific">Naja naja</name>
    <name type="common">Indian cobra</name>
    <dbReference type="NCBI Taxonomy" id="35670"/>
    <lineage>
        <taxon>Eukaryota</taxon>
        <taxon>Metazoa</taxon>
        <taxon>Chordata</taxon>
        <taxon>Craniata</taxon>
        <taxon>Vertebrata</taxon>
        <taxon>Euteleostomi</taxon>
        <taxon>Lepidosauria</taxon>
        <taxon>Squamata</taxon>
        <taxon>Bifurcata</taxon>
        <taxon>Unidentata</taxon>
        <taxon>Episquamata</taxon>
        <taxon>Toxicofera</taxon>
        <taxon>Serpentes</taxon>
        <taxon>Colubroidea</taxon>
        <taxon>Elapidae</taxon>
        <taxon>Elapinae</taxon>
        <taxon>Naja</taxon>
    </lineage>
</organism>
<dbReference type="GeneTree" id="ENSGT00990000206547"/>
<protein>
    <recommendedName>
        <fullName evidence="4">Liver-expressed antimicrobial peptide 2</fullName>
    </recommendedName>
</protein>
<proteinExistence type="inferred from homology"/>
<reference evidence="11" key="2">
    <citation type="submission" date="2025-09" db="UniProtKB">
        <authorList>
            <consortium name="Ensembl"/>
        </authorList>
    </citation>
    <scope>IDENTIFICATION</scope>
</reference>
<keyword evidence="10" id="KW-1015">Disulfide bond</keyword>
<dbReference type="GO" id="GO:0005576">
    <property type="term" value="C:extracellular region"/>
    <property type="evidence" value="ECO:0007669"/>
    <property type="project" value="UniProtKB-SubCell"/>
</dbReference>
<dbReference type="PANTHER" id="PTHR21007:SF1">
    <property type="entry name" value="LIVER-EXPRESSED ANTIMICROBIAL PEPTIDE 2"/>
    <property type="match status" value="1"/>
</dbReference>